<dbReference type="SUPFAM" id="SSF54001">
    <property type="entry name" value="Cysteine proteinases"/>
    <property type="match status" value="1"/>
</dbReference>
<dbReference type="EMBL" id="ANIZ01003066">
    <property type="protein sequence ID" value="ETI36050.1"/>
    <property type="molecule type" value="Genomic_DNA"/>
</dbReference>
<evidence type="ECO:0000313" key="2">
    <source>
        <dbReference type="Proteomes" id="UP000018721"/>
    </source>
</evidence>
<organism evidence="1 2">
    <name type="scientific">Phytophthora nicotianae P1569</name>
    <dbReference type="NCBI Taxonomy" id="1317065"/>
    <lineage>
        <taxon>Eukaryota</taxon>
        <taxon>Sar</taxon>
        <taxon>Stramenopiles</taxon>
        <taxon>Oomycota</taxon>
        <taxon>Peronosporomycetes</taxon>
        <taxon>Peronosporales</taxon>
        <taxon>Peronosporaceae</taxon>
        <taxon>Phytophthora</taxon>
    </lineage>
</organism>
<evidence type="ECO:0008006" key="3">
    <source>
        <dbReference type="Google" id="ProtNLM"/>
    </source>
</evidence>
<accession>V9EAE2</accession>
<dbReference type="InterPro" id="IPR038765">
    <property type="entry name" value="Papain-like_cys_pep_sf"/>
</dbReference>
<dbReference type="OrthoDB" id="123106at2759"/>
<gene>
    <name evidence="1" type="ORF">F443_17752</name>
</gene>
<dbReference type="AlphaFoldDB" id="V9EAE2"/>
<name>V9EAE2_PHYNI</name>
<protein>
    <recommendedName>
        <fullName evidence="3">Ubiquitin-like protease family profile domain-containing protein</fullName>
    </recommendedName>
</protein>
<sequence>MSGLVVSLLRTAQTGYEVAQGFAYMCKPRQTNEVGCGIYMLRYLYSIQKHINERKPMSILSQIESLVKGDFNSNNANQARKSLLCQLSKTA</sequence>
<proteinExistence type="predicted"/>
<comment type="caution">
    <text evidence="1">The sequence shown here is derived from an EMBL/GenBank/DDBJ whole genome shotgun (WGS) entry which is preliminary data.</text>
</comment>
<keyword evidence="2" id="KW-1185">Reference proteome</keyword>
<dbReference type="Proteomes" id="UP000018721">
    <property type="component" value="Unassembled WGS sequence"/>
</dbReference>
<dbReference type="HOGENOM" id="CLU_2431802_0_0_1"/>
<evidence type="ECO:0000313" key="1">
    <source>
        <dbReference type="EMBL" id="ETI36050.1"/>
    </source>
</evidence>
<dbReference type="Gene3D" id="1.10.418.20">
    <property type="match status" value="1"/>
</dbReference>
<reference evidence="1 2" key="1">
    <citation type="submission" date="2013-11" db="EMBL/GenBank/DDBJ databases">
        <title>The Genome Sequence of Phytophthora parasitica P1569.</title>
        <authorList>
            <consortium name="The Broad Institute Genomics Platform"/>
            <person name="Russ C."/>
            <person name="Tyler B."/>
            <person name="Panabieres F."/>
            <person name="Shan W."/>
            <person name="Tripathy S."/>
            <person name="Grunwald N."/>
            <person name="Machado M."/>
            <person name="Johnson C.S."/>
            <person name="Arredondo F."/>
            <person name="Hong C."/>
            <person name="Coffey M."/>
            <person name="Young S.K."/>
            <person name="Zeng Q."/>
            <person name="Gargeya S."/>
            <person name="Fitzgerald M."/>
            <person name="Abouelleil A."/>
            <person name="Alvarado L."/>
            <person name="Chapman S.B."/>
            <person name="Gainer-Dewar J."/>
            <person name="Goldberg J."/>
            <person name="Griggs A."/>
            <person name="Gujja S."/>
            <person name="Hansen M."/>
            <person name="Howarth C."/>
            <person name="Imamovic A."/>
            <person name="Ireland A."/>
            <person name="Larimer J."/>
            <person name="McCowan C."/>
            <person name="Murphy C."/>
            <person name="Pearson M."/>
            <person name="Poon T.W."/>
            <person name="Priest M."/>
            <person name="Roberts A."/>
            <person name="Saif S."/>
            <person name="Shea T."/>
            <person name="Sykes S."/>
            <person name="Wortman J."/>
            <person name="Nusbaum C."/>
            <person name="Birren B."/>
        </authorList>
    </citation>
    <scope>NUCLEOTIDE SEQUENCE [LARGE SCALE GENOMIC DNA]</scope>
    <source>
        <strain evidence="1 2">P1569</strain>
    </source>
</reference>